<accession>A0A6F8XZK3</accession>
<dbReference type="KEGG" id="pfla:Pflav_056650"/>
<dbReference type="RefSeq" id="WP_173039153.1">
    <property type="nucleotide sequence ID" value="NZ_AP022870.1"/>
</dbReference>
<reference evidence="1 2" key="1">
    <citation type="submission" date="2020-03" db="EMBL/GenBank/DDBJ databases">
        <title>Whole genome shotgun sequence of Phytohabitans flavus NBRC 107702.</title>
        <authorList>
            <person name="Komaki H."/>
            <person name="Tamura T."/>
        </authorList>
    </citation>
    <scope>NUCLEOTIDE SEQUENCE [LARGE SCALE GENOMIC DNA]</scope>
    <source>
        <strain evidence="1 2">NBRC 107702</strain>
    </source>
</reference>
<reference evidence="1 2" key="2">
    <citation type="submission" date="2020-03" db="EMBL/GenBank/DDBJ databases">
        <authorList>
            <person name="Ichikawa N."/>
            <person name="Kimura A."/>
            <person name="Kitahashi Y."/>
            <person name="Uohara A."/>
        </authorList>
    </citation>
    <scope>NUCLEOTIDE SEQUENCE [LARGE SCALE GENOMIC DNA]</scope>
    <source>
        <strain evidence="1 2">NBRC 107702</strain>
    </source>
</reference>
<organism evidence="1 2">
    <name type="scientific">Phytohabitans flavus</name>
    <dbReference type="NCBI Taxonomy" id="1076124"/>
    <lineage>
        <taxon>Bacteria</taxon>
        <taxon>Bacillati</taxon>
        <taxon>Actinomycetota</taxon>
        <taxon>Actinomycetes</taxon>
        <taxon>Micromonosporales</taxon>
        <taxon>Micromonosporaceae</taxon>
    </lineage>
</organism>
<gene>
    <name evidence="1" type="ORF">Pflav_056650</name>
</gene>
<dbReference type="EMBL" id="AP022870">
    <property type="protein sequence ID" value="BCB79255.1"/>
    <property type="molecule type" value="Genomic_DNA"/>
</dbReference>
<keyword evidence="2" id="KW-1185">Reference proteome</keyword>
<evidence type="ECO:0000313" key="2">
    <source>
        <dbReference type="Proteomes" id="UP000502508"/>
    </source>
</evidence>
<evidence type="ECO:0000313" key="1">
    <source>
        <dbReference type="EMBL" id="BCB79255.1"/>
    </source>
</evidence>
<proteinExistence type="predicted"/>
<name>A0A6F8XZK3_9ACTN</name>
<dbReference type="Proteomes" id="UP000502508">
    <property type="component" value="Chromosome"/>
</dbReference>
<sequence length="221" mass="24065">MTIDVQLPDSMPVLSRGRHRNPRKGACFMEMASYLAGEKWSDHPGCTHPLLASLARLVNDHTSDTNRQRLAELIPSVIGLTSDDVRWDALIALRAAETALPVVSAEMQNAMAVSVLSGNRLLAGLDGRPPDTLRPSSRGALLRAPQAARWAHKFTYDVSVSRRMYQRHGAPRTVEFAVQGIAKACIPDPDETMRGLLLGAIDDVRAAQPATTVSHSAVRTR</sequence>
<protein>
    <submittedName>
        <fullName evidence="1">Uncharacterized protein</fullName>
    </submittedName>
</protein>
<dbReference type="AlphaFoldDB" id="A0A6F8XZK3"/>